<keyword evidence="3" id="KW-1185">Reference proteome</keyword>
<evidence type="ECO:0000313" key="3">
    <source>
        <dbReference type="Proteomes" id="UP000469523"/>
    </source>
</evidence>
<reference evidence="2 3" key="1">
    <citation type="submission" date="2019-09" db="EMBL/GenBank/DDBJ databases">
        <title>In-depth cultivation of the pig gut microbiome towards novel bacterial diversity and tailored functional studies.</title>
        <authorList>
            <person name="Wylensek D."/>
            <person name="Hitch T.C.A."/>
            <person name="Clavel T."/>
        </authorList>
    </citation>
    <scope>NUCLEOTIDE SEQUENCE [LARGE SCALE GENOMIC DNA]</scope>
    <source>
        <strain evidence="2 3">WCA3-693-APC-4?</strain>
    </source>
</reference>
<dbReference type="Pfam" id="PF09560">
    <property type="entry name" value="Spore_YunB"/>
    <property type="match status" value="1"/>
</dbReference>
<feature type="transmembrane region" description="Helical" evidence="1">
    <location>
        <begin position="12"/>
        <end position="31"/>
    </location>
</feature>
<name>A0A6N7XZ71_9FIRM</name>
<dbReference type="NCBIfam" id="TIGR02832">
    <property type="entry name" value="spo_yunB"/>
    <property type="match status" value="1"/>
</dbReference>
<dbReference type="InterPro" id="IPR014197">
    <property type="entry name" value="Sporulation_prot_YunB"/>
</dbReference>
<evidence type="ECO:0000313" key="2">
    <source>
        <dbReference type="EMBL" id="MSU01785.1"/>
    </source>
</evidence>
<dbReference type="AlphaFoldDB" id="A0A6N7XZ71"/>
<organism evidence="2 3">
    <name type="scientific">Tissierella pigra</name>
    <dbReference type="NCBI Taxonomy" id="2607614"/>
    <lineage>
        <taxon>Bacteria</taxon>
        <taxon>Bacillati</taxon>
        <taxon>Bacillota</taxon>
        <taxon>Tissierellia</taxon>
        <taxon>Tissierellales</taxon>
        <taxon>Tissierellaceae</taxon>
        <taxon>Tissierella</taxon>
    </lineage>
</organism>
<comment type="caution">
    <text evidence="2">The sequence shown here is derived from an EMBL/GenBank/DDBJ whole genome shotgun (WGS) entry which is preliminary data.</text>
</comment>
<gene>
    <name evidence="2" type="primary">yunB</name>
    <name evidence="2" type="ORF">FYJ83_09935</name>
</gene>
<dbReference type="Proteomes" id="UP000469523">
    <property type="component" value="Unassembled WGS sequence"/>
</dbReference>
<keyword evidence="1" id="KW-1133">Transmembrane helix</keyword>
<sequence>MGRTIHRWKEKKLIIFLIAFVLLIVYMYFYIDNNIKPTLIALSEVQAKAVTTKTINDTIKSRIKNNIAYDDLIIIKYDNNGRATLVQANMMMMNTIAADVALEVQEQLGKLSTSKVDVPIRNAFNRQMIRLPSIKLEIQPQGSVNVDFATEFEEAGINQTRHRIYLIVMTDIRMIIPLTSETLRITTNIPIAETVIVGDVPEQYISIPKEDSLEIIR</sequence>
<dbReference type="PIRSF" id="PIRSF021383">
    <property type="entry name" value="YunB"/>
    <property type="match status" value="1"/>
</dbReference>
<keyword evidence="1" id="KW-0472">Membrane</keyword>
<accession>A0A6N7XZ71</accession>
<proteinExistence type="predicted"/>
<keyword evidence="1" id="KW-0812">Transmembrane</keyword>
<evidence type="ECO:0000256" key="1">
    <source>
        <dbReference type="SAM" id="Phobius"/>
    </source>
</evidence>
<protein>
    <submittedName>
        <fullName evidence="2">Sporulation protein YunB</fullName>
    </submittedName>
</protein>
<dbReference type="EMBL" id="VUNQ01000019">
    <property type="protein sequence ID" value="MSU01785.1"/>
    <property type="molecule type" value="Genomic_DNA"/>
</dbReference>